<proteinExistence type="predicted"/>
<gene>
    <name evidence="1" type="ORF">D7V78_18690</name>
</gene>
<reference evidence="1 2" key="1">
    <citation type="submission" date="2018-09" db="EMBL/GenBank/DDBJ databases">
        <title>Murine metabolic-syndrome-specific gut microbial biobank.</title>
        <authorList>
            <person name="Liu C."/>
        </authorList>
    </citation>
    <scope>NUCLEOTIDE SEQUENCE [LARGE SCALE GENOMIC DNA]</scope>
    <source>
        <strain evidence="1 2">8-P5</strain>
    </source>
</reference>
<dbReference type="Proteomes" id="UP000278164">
    <property type="component" value="Unassembled WGS sequence"/>
</dbReference>
<dbReference type="EMBL" id="RAYI01000080">
    <property type="protein sequence ID" value="RLT71909.1"/>
    <property type="molecule type" value="Genomic_DNA"/>
</dbReference>
<accession>A0A3L7ZJR1</accession>
<name>A0A3L7ZJR1_PARDI</name>
<evidence type="ECO:0000313" key="2">
    <source>
        <dbReference type="Proteomes" id="UP000278164"/>
    </source>
</evidence>
<evidence type="ECO:0000313" key="1">
    <source>
        <dbReference type="EMBL" id="RLT71909.1"/>
    </source>
</evidence>
<dbReference type="RefSeq" id="WP_121737398.1">
    <property type="nucleotide sequence ID" value="NZ_QXXG01000066.1"/>
</dbReference>
<dbReference type="AlphaFoldDB" id="A0A3L7ZJR1"/>
<organism evidence="1 2">
    <name type="scientific">Parabacteroides distasonis</name>
    <dbReference type="NCBI Taxonomy" id="823"/>
    <lineage>
        <taxon>Bacteria</taxon>
        <taxon>Pseudomonadati</taxon>
        <taxon>Bacteroidota</taxon>
        <taxon>Bacteroidia</taxon>
        <taxon>Bacteroidales</taxon>
        <taxon>Tannerellaceae</taxon>
        <taxon>Parabacteroides</taxon>
    </lineage>
</organism>
<dbReference type="OrthoDB" id="1035241at2"/>
<sequence length="136" mass="15674">MNIADFFKNLLNSLLDGSFERMKIIKAMNTAFKDYFYSGELNRLCKVSISSGDPDFAHEMSAFFFRSGFKISIENDTNLADSEVLEISKYILENKPFIKQLMTMGFDTLIIQGKNNKRGKVFSLKAYSNLKNYFLE</sequence>
<comment type="caution">
    <text evidence="1">The sequence shown here is derived from an EMBL/GenBank/DDBJ whole genome shotgun (WGS) entry which is preliminary data.</text>
</comment>
<protein>
    <submittedName>
        <fullName evidence="1">Uncharacterized protein</fullName>
    </submittedName>
</protein>